<dbReference type="PANTHER" id="PTHR35841:SF1">
    <property type="entry name" value="PHOSPHONATES-BINDING PERIPLASMIC PROTEIN"/>
    <property type="match status" value="1"/>
</dbReference>
<evidence type="ECO:0000256" key="3">
    <source>
        <dbReference type="SAM" id="SignalP"/>
    </source>
</evidence>
<organism evidence="4 5">
    <name type="scientific">Evansella vedderi</name>
    <dbReference type="NCBI Taxonomy" id="38282"/>
    <lineage>
        <taxon>Bacteria</taxon>
        <taxon>Bacillati</taxon>
        <taxon>Bacillota</taxon>
        <taxon>Bacilli</taxon>
        <taxon>Bacillales</taxon>
        <taxon>Bacillaceae</taxon>
        <taxon>Evansella</taxon>
    </lineage>
</organism>
<comment type="caution">
    <text evidence="4">The sequence shown here is derived from an EMBL/GenBank/DDBJ whole genome shotgun (WGS) entry which is preliminary data.</text>
</comment>
<keyword evidence="5" id="KW-1185">Reference proteome</keyword>
<dbReference type="RefSeq" id="WP_307320246.1">
    <property type="nucleotide sequence ID" value="NZ_JAUSUG010000001.1"/>
</dbReference>
<protein>
    <submittedName>
        <fullName evidence="4">Phosphonate transport system substrate-binding protein</fullName>
    </submittedName>
</protein>
<dbReference type="Pfam" id="PF12974">
    <property type="entry name" value="Phosphonate-bd"/>
    <property type="match status" value="1"/>
</dbReference>
<evidence type="ECO:0000256" key="2">
    <source>
        <dbReference type="ARBA" id="ARBA00022729"/>
    </source>
</evidence>
<gene>
    <name evidence="4" type="ORF">J2S74_000003</name>
</gene>
<evidence type="ECO:0000313" key="5">
    <source>
        <dbReference type="Proteomes" id="UP001230005"/>
    </source>
</evidence>
<evidence type="ECO:0000313" key="4">
    <source>
        <dbReference type="EMBL" id="MDQ0252631.1"/>
    </source>
</evidence>
<dbReference type="EMBL" id="JAUSUG010000001">
    <property type="protein sequence ID" value="MDQ0252631.1"/>
    <property type="molecule type" value="Genomic_DNA"/>
</dbReference>
<dbReference type="SUPFAM" id="SSF53850">
    <property type="entry name" value="Periplasmic binding protein-like II"/>
    <property type="match status" value="1"/>
</dbReference>
<dbReference type="InterPro" id="IPR005770">
    <property type="entry name" value="PhnD"/>
</dbReference>
<dbReference type="PANTHER" id="PTHR35841">
    <property type="entry name" value="PHOSPHONATES-BINDING PERIPLASMIC PROTEIN"/>
    <property type="match status" value="1"/>
</dbReference>
<name>A0ABT9ZN21_9BACI</name>
<dbReference type="Gene3D" id="3.40.190.10">
    <property type="entry name" value="Periplasmic binding protein-like II"/>
    <property type="match status" value="2"/>
</dbReference>
<dbReference type="Proteomes" id="UP001230005">
    <property type="component" value="Unassembled WGS sequence"/>
</dbReference>
<accession>A0ABT9ZN21</accession>
<proteinExistence type="inferred from homology"/>
<sequence length="301" mass="33017">MRKLLLLFSAAALIFLAACTNEGPATEAGEGGTFTVAAIPAQSTGVVEEGYRKLEAELAEGLGKEVELEIYPNYNAVVEAINYNHVDLAFLGPTTYLIAHEQSGAEAILSPLINGEPYYYSYIVTHADSPWDSLDELLANVEEVDFAFGSISSTSGSIIPSYELMRRGVFQSEDDHSFKSVVYTGSHDITGQQVQNQLVDAGAIDSAIFHSLVDKGELDESQFKIIWQSEQLYQYPWVVPGGTDPELIEQIQEVFLNITDDEILRVFGGASGFVVTDPSQYENVLNAIYAVRPQMLNPQED</sequence>
<feature type="signal peptide" evidence="3">
    <location>
        <begin position="1"/>
        <end position="20"/>
    </location>
</feature>
<reference evidence="4 5" key="1">
    <citation type="submission" date="2023-07" db="EMBL/GenBank/DDBJ databases">
        <title>Genomic Encyclopedia of Type Strains, Phase IV (KMG-IV): sequencing the most valuable type-strain genomes for metagenomic binning, comparative biology and taxonomic classification.</title>
        <authorList>
            <person name="Goeker M."/>
        </authorList>
    </citation>
    <scope>NUCLEOTIDE SEQUENCE [LARGE SCALE GENOMIC DNA]</scope>
    <source>
        <strain evidence="4 5">DSM 9768</strain>
    </source>
</reference>
<keyword evidence="2 3" id="KW-0732">Signal</keyword>
<feature type="chain" id="PRO_5045134349" evidence="3">
    <location>
        <begin position="21"/>
        <end position="301"/>
    </location>
</feature>
<comment type="similarity">
    <text evidence="1">Belongs to the phosphate/phosphite/phosphonate binding protein family.</text>
</comment>
<dbReference type="PROSITE" id="PS51257">
    <property type="entry name" value="PROKAR_LIPOPROTEIN"/>
    <property type="match status" value="1"/>
</dbReference>
<evidence type="ECO:0000256" key="1">
    <source>
        <dbReference type="ARBA" id="ARBA00007162"/>
    </source>
</evidence>
<dbReference type="NCBIfam" id="TIGR01098">
    <property type="entry name" value="3A0109s03R"/>
    <property type="match status" value="1"/>
</dbReference>